<sequence>MPAISLALCTALFLLGLNLRSPVANEPVALFFGPSAGHSDALQKIAALDGRIVRVGGWNNVVVAVFDQDVGVAQLWRHGAWVAMDPVFFSGCEPSGTSSRGGFPA</sequence>
<comment type="caution">
    <text evidence="2">The sequence shown here is derived from an EMBL/GenBank/DDBJ whole genome shotgun (WGS) entry which is preliminary data.</text>
</comment>
<keyword evidence="3" id="KW-1185">Reference proteome</keyword>
<organism evidence="2 3">
    <name type="scientific">Denitrobaculum tricleocarpae</name>
    <dbReference type="NCBI Taxonomy" id="2591009"/>
    <lineage>
        <taxon>Bacteria</taxon>
        <taxon>Pseudomonadati</taxon>
        <taxon>Pseudomonadota</taxon>
        <taxon>Alphaproteobacteria</taxon>
        <taxon>Rhodospirillales</taxon>
        <taxon>Rhodospirillaceae</taxon>
        <taxon>Denitrobaculum</taxon>
    </lineage>
</organism>
<protein>
    <submittedName>
        <fullName evidence="2">Uncharacterized protein</fullName>
    </submittedName>
</protein>
<evidence type="ECO:0000313" key="2">
    <source>
        <dbReference type="EMBL" id="TQV79895.1"/>
    </source>
</evidence>
<dbReference type="EMBL" id="VHSH01000004">
    <property type="protein sequence ID" value="TQV79895.1"/>
    <property type="molecule type" value="Genomic_DNA"/>
</dbReference>
<name>A0A545TRQ1_9PROT</name>
<evidence type="ECO:0000256" key="1">
    <source>
        <dbReference type="SAM" id="SignalP"/>
    </source>
</evidence>
<keyword evidence="1" id="KW-0732">Signal</keyword>
<accession>A0A545TRQ1</accession>
<feature type="chain" id="PRO_5021828575" evidence="1">
    <location>
        <begin position="25"/>
        <end position="105"/>
    </location>
</feature>
<proteinExistence type="predicted"/>
<dbReference type="Proteomes" id="UP000315252">
    <property type="component" value="Unassembled WGS sequence"/>
</dbReference>
<feature type="signal peptide" evidence="1">
    <location>
        <begin position="1"/>
        <end position="24"/>
    </location>
</feature>
<gene>
    <name evidence="2" type="ORF">FKG95_14525</name>
</gene>
<evidence type="ECO:0000313" key="3">
    <source>
        <dbReference type="Proteomes" id="UP000315252"/>
    </source>
</evidence>
<dbReference type="RefSeq" id="WP_142897075.1">
    <property type="nucleotide sequence ID" value="NZ_ML660055.1"/>
</dbReference>
<reference evidence="2 3" key="1">
    <citation type="submission" date="2019-06" db="EMBL/GenBank/DDBJ databases">
        <title>Whole genome sequence for Rhodospirillaceae sp. R148.</title>
        <authorList>
            <person name="Wang G."/>
        </authorList>
    </citation>
    <scope>NUCLEOTIDE SEQUENCE [LARGE SCALE GENOMIC DNA]</scope>
    <source>
        <strain evidence="2 3">R148</strain>
    </source>
</reference>
<dbReference type="AlphaFoldDB" id="A0A545TRQ1"/>